<evidence type="ECO:0000256" key="2">
    <source>
        <dbReference type="ARBA" id="ARBA00033753"/>
    </source>
</evidence>
<dbReference type="Gene3D" id="3.30.2310.10">
    <property type="entry name" value="YaeB-like"/>
    <property type="match status" value="1"/>
</dbReference>
<dbReference type="InterPro" id="IPR023370">
    <property type="entry name" value="TrmO-like_N"/>
</dbReference>
<dbReference type="Pfam" id="PF01980">
    <property type="entry name" value="TrmO_N"/>
    <property type="match status" value="1"/>
</dbReference>
<dbReference type="EMBL" id="CP133548">
    <property type="protein sequence ID" value="WMS88128.1"/>
    <property type="molecule type" value="Genomic_DNA"/>
</dbReference>
<dbReference type="InterPro" id="IPR041369">
    <property type="entry name" value="TrmO_C"/>
</dbReference>
<dbReference type="SUPFAM" id="SSF118196">
    <property type="entry name" value="YaeB-like"/>
    <property type="match status" value="1"/>
</dbReference>
<dbReference type="PROSITE" id="PS51668">
    <property type="entry name" value="TSAA_2"/>
    <property type="match status" value="1"/>
</dbReference>
<evidence type="ECO:0000256" key="1">
    <source>
        <dbReference type="ARBA" id="ARBA00022691"/>
    </source>
</evidence>
<sequence>MNVKPIAYIHSPYGEKFAVPRQPNLVQQLTSTVRLIGEANCSDAVRGLTDFSHLWLIFQFHLIPLGKWHPLVRPPRMGGNQKVGVFASRSSFRPNNIGLSVVELLDITFEQNQVTLVIQGGDFVDGTPVIDIKPYIPYSDCIPHATEAYASRPIVAAKPITFDPACDSQLNKITTLIPEFKSVVSQVLQQDPRPGYRRGSVEEKTYGVTLYNYNIRFRFEQECIKVTAIAPAD</sequence>
<dbReference type="PANTHER" id="PTHR12818:SF0">
    <property type="entry name" value="TRNA (ADENINE(37)-N6)-METHYLTRANSFERASE"/>
    <property type="match status" value="1"/>
</dbReference>
<keyword evidence="1" id="KW-0949">S-adenosyl-L-methionine</keyword>
<dbReference type="AlphaFoldDB" id="A0AA51RUZ0"/>
<keyword evidence="5" id="KW-1185">Reference proteome</keyword>
<dbReference type="InterPro" id="IPR023368">
    <property type="entry name" value="UPF0066_cons_site"/>
</dbReference>
<dbReference type="InterPro" id="IPR040372">
    <property type="entry name" value="YaeB-like"/>
</dbReference>
<dbReference type="RefSeq" id="WP_309203326.1">
    <property type="nucleotide sequence ID" value="NZ_CP133548.1"/>
</dbReference>
<proteinExistence type="inferred from homology"/>
<dbReference type="CDD" id="cd09281">
    <property type="entry name" value="UPF0066"/>
    <property type="match status" value="1"/>
</dbReference>
<dbReference type="PANTHER" id="PTHR12818">
    <property type="entry name" value="TRNA (ADENINE(37)-N6)-METHYLTRANSFERASE"/>
    <property type="match status" value="1"/>
</dbReference>
<evidence type="ECO:0000259" key="3">
    <source>
        <dbReference type="PROSITE" id="PS51668"/>
    </source>
</evidence>
<evidence type="ECO:0000313" key="5">
    <source>
        <dbReference type="Proteomes" id="UP001239782"/>
    </source>
</evidence>
<dbReference type="KEGG" id="plei:Q9312_04245"/>
<dbReference type="PROSITE" id="PS01318">
    <property type="entry name" value="TSAA_1"/>
    <property type="match status" value="1"/>
</dbReference>
<reference evidence="4 5" key="1">
    <citation type="submission" date="2023-08" db="EMBL/GenBank/DDBJ databases">
        <title>Pleionea litopenaei sp. nov., isolated from stomach of juvenile Litopenaeus vannamei.</title>
        <authorList>
            <person name="Rho A.M."/>
            <person name="Hwang C.Y."/>
        </authorList>
    </citation>
    <scope>NUCLEOTIDE SEQUENCE [LARGE SCALE GENOMIC DNA]</scope>
    <source>
        <strain evidence="4 5">HL-JVS1</strain>
    </source>
</reference>
<accession>A0AA51RUZ0</accession>
<feature type="domain" description="TsaA-like" evidence="3">
    <location>
        <begin position="3"/>
        <end position="144"/>
    </location>
</feature>
<name>A0AA51RUZ0_9GAMM</name>
<evidence type="ECO:0000313" key="4">
    <source>
        <dbReference type="EMBL" id="WMS88128.1"/>
    </source>
</evidence>
<protein>
    <submittedName>
        <fullName evidence="4">tRNA (N6-threonylcarbamoyladenosine(37)-N6)-methyltransferase TrmO</fullName>
    </submittedName>
</protein>
<dbReference type="NCBIfam" id="TIGR00104">
    <property type="entry name" value="tRNA_TsaA"/>
    <property type="match status" value="1"/>
</dbReference>
<comment type="similarity">
    <text evidence="2">Belongs to the tRNA methyltransferase O family.</text>
</comment>
<dbReference type="InterPro" id="IPR036414">
    <property type="entry name" value="YaeB_N_sf"/>
</dbReference>
<dbReference type="Pfam" id="PF18389">
    <property type="entry name" value="TrmO_C"/>
    <property type="match status" value="1"/>
</dbReference>
<organism evidence="4 5">
    <name type="scientific">Pleionea litopenaei</name>
    <dbReference type="NCBI Taxonomy" id="3070815"/>
    <lineage>
        <taxon>Bacteria</taxon>
        <taxon>Pseudomonadati</taxon>
        <taxon>Pseudomonadota</taxon>
        <taxon>Gammaproteobacteria</taxon>
        <taxon>Oceanospirillales</taxon>
        <taxon>Pleioneaceae</taxon>
        <taxon>Pleionea</taxon>
    </lineage>
</organism>
<dbReference type="GO" id="GO:0089715">
    <property type="term" value="F:tRNA (L-threonylcarbamoyladenosine(37)-C2) methyltransferase activity"/>
    <property type="evidence" value="ECO:0007669"/>
    <property type="project" value="TreeGrafter"/>
</dbReference>
<dbReference type="Proteomes" id="UP001239782">
    <property type="component" value="Chromosome"/>
</dbReference>
<dbReference type="InterPro" id="IPR036413">
    <property type="entry name" value="YaeB-like_sf"/>
</dbReference>
<gene>
    <name evidence="4" type="primary">tsaA</name>
    <name evidence="4" type="ORF">Q9312_04245</name>
</gene>
<dbReference type="Gene3D" id="2.40.30.70">
    <property type="entry name" value="YaeB-like"/>
    <property type="match status" value="1"/>
</dbReference>